<dbReference type="Proteomes" id="UP000009036">
    <property type="component" value="Chromosome"/>
</dbReference>
<feature type="region of interest" description="Disordered" evidence="1">
    <location>
        <begin position="1"/>
        <end position="23"/>
    </location>
</feature>
<evidence type="ECO:0000256" key="1">
    <source>
        <dbReference type="SAM" id="MobiDB-lite"/>
    </source>
</evidence>
<evidence type="ECO:0000313" key="2">
    <source>
        <dbReference type="EMBL" id="QTZ92107.1"/>
    </source>
</evidence>
<accession>A0A8B1NM03</accession>
<dbReference type="AlphaFoldDB" id="A0A8B1NM03"/>
<dbReference type="EMBL" id="CP072931">
    <property type="protein sequence ID" value="QTZ92107.1"/>
    <property type="molecule type" value="Genomic_DNA"/>
</dbReference>
<reference evidence="2" key="2">
    <citation type="submission" date="2021-04" db="EMBL/GenBank/DDBJ databases">
        <authorList>
            <person name="Wen M.-L."/>
            <person name="Han X.-L."/>
            <person name="Xiong J."/>
        </authorList>
    </citation>
    <scope>NUCLEOTIDE SEQUENCE</scope>
    <source>
        <strain evidence="2">AGR0001</strain>
    </source>
</reference>
<gene>
    <name evidence="2" type="ORF">SU9_011975</name>
</gene>
<dbReference type="RefSeq" id="WP_078568736.1">
    <property type="nucleotide sequence ID" value="NZ_CP072931.1"/>
</dbReference>
<name>A0A8B1NM03_9ACTN</name>
<keyword evidence="3" id="KW-1185">Reference proteome</keyword>
<organism evidence="2 3">
    <name type="scientific">Streptomyces auratus AGR0001</name>
    <dbReference type="NCBI Taxonomy" id="1160718"/>
    <lineage>
        <taxon>Bacteria</taxon>
        <taxon>Bacillati</taxon>
        <taxon>Actinomycetota</taxon>
        <taxon>Actinomycetes</taxon>
        <taxon>Kitasatosporales</taxon>
        <taxon>Streptomycetaceae</taxon>
        <taxon>Streptomyces</taxon>
    </lineage>
</organism>
<proteinExistence type="predicted"/>
<dbReference type="KEGG" id="sauh:SU9_011975"/>
<reference evidence="2" key="1">
    <citation type="journal article" date="2012" name="J. Bacteriol.">
        <title>Genome Sequence of Streptomyces auratus Strain AGR0001, a Phoslactomycin-Producing Actinomycete.</title>
        <authorList>
            <person name="Han X."/>
            <person name="Li M."/>
            <person name="Ding Z."/>
            <person name="Zhao J."/>
            <person name="Ji K."/>
            <person name="Wen M."/>
            <person name="Lu T."/>
        </authorList>
    </citation>
    <scope>NUCLEOTIDE SEQUENCE</scope>
    <source>
        <strain evidence="2">AGR0001</strain>
    </source>
</reference>
<protein>
    <submittedName>
        <fullName evidence="2">Uncharacterized protein</fullName>
    </submittedName>
</protein>
<sequence>MSEPQPAPDPRGAAPGPRRMKPAQLLFEPPEATADPEHFFDLESMEDPRELLSRATELTLAFRAAADRATEFQALAAAQLADPSRFDRMPLAVLAEQAEWTEDYAQKMIEFGRSLMRSGSSLPGDMD</sequence>
<evidence type="ECO:0000313" key="3">
    <source>
        <dbReference type="Proteomes" id="UP000009036"/>
    </source>
</evidence>